<feature type="region of interest" description="Disordered" evidence="1">
    <location>
        <begin position="613"/>
        <end position="643"/>
    </location>
</feature>
<feature type="compositionally biased region" description="Polar residues" evidence="1">
    <location>
        <begin position="260"/>
        <end position="276"/>
    </location>
</feature>
<name>A0AAE0DK90_9LECA</name>
<evidence type="ECO:0000313" key="4">
    <source>
        <dbReference type="Proteomes" id="UP001276659"/>
    </source>
</evidence>
<evidence type="ECO:0000313" key="2">
    <source>
        <dbReference type="EMBL" id="KAK3172315.1"/>
    </source>
</evidence>
<feature type="region of interest" description="Disordered" evidence="1">
    <location>
        <begin position="1"/>
        <end position="153"/>
    </location>
</feature>
<feature type="compositionally biased region" description="Basic and acidic residues" evidence="1">
    <location>
        <begin position="72"/>
        <end position="85"/>
    </location>
</feature>
<protein>
    <submittedName>
        <fullName evidence="2">Uncharacterized protein</fullName>
    </submittedName>
</protein>
<evidence type="ECO:0000256" key="1">
    <source>
        <dbReference type="SAM" id="MobiDB-lite"/>
    </source>
</evidence>
<feature type="compositionally biased region" description="Polar residues" evidence="1">
    <location>
        <begin position="198"/>
        <end position="213"/>
    </location>
</feature>
<dbReference type="EMBL" id="JASNWA010000007">
    <property type="protein sequence ID" value="KAK3172315.1"/>
    <property type="molecule type" value="Genomic_DNA"/>
</dbReference>
<reference evidence="2" key="1">
    <citation type="submission" date="2022-11" db="EMBL/GenBank/DDBJ databases">
        <title>Chromosomal genome sequence assembly and mating type (MAT) locus characterization of the leprose asexual lichenized fungus Lepraria neglecta (Nyl.) Erichsen.</title>
        <authorList>
            <person name="Allen J.L."/>
            <person name="Pfeffer B."/>
        </authorList>
    </citation>
    <scope>NUCLEOTIDE SEQUENCE</scope>
    <source>
        <strain evidence="2">Allen 5258</strain>
    </source>
</reference>
<comment type="caution">
    <text evidence="2">The sequence shown here is derived from an EMBL/GenBank/DDBJ whole genome shotgun (WGS) entry which is preliminary data.</text>
</comment>
<feature type="region of interest" description="Disordered" evidence="1">
    <location>
        <begin position="537"/>
        <end position="565"/>
    </location>
</feature>
<feature type="compositionally biased region" description="Polar residues" evidence="1">
    <location>
        <begin position="617"/>
        <end position="643"/>
    </location>
</feature>
<sequence length="805" mass="89899">MGPRKRRSSTFDRYAAVDREPAVAQTPRRLTLKPPAPAAAAAAPQTPGRLTLNPPAPPSGRLVLKPPQAPEQAEKRPPPPKKDGKAAPQRALKPAAKKASKKASQPAKQPSPEPEQSPPCSIDGSLHAPRTFHSSMPPPPVSSSLFSSQQSSSALFLRARAQKAIDLVPDTPSRTSITSFRHDLLDEDDDSDGAGPETQLSNTQTYFDTQQPQIRRHSSESLFVGVEGESNKRWTQARKEISRREDVFGESEETPKDVDNSQSTAGQQSHGSTTNQKKGKANSIHLDSEDELESPGRVAFKYKLAVRSFWEKDIQSSIIRSQTFRDYTVDGSNDILIRTMHNQQKEFAAKWAIERGHACFRVSVQATPFYEKLTGPNRRSTTAETQQDWYSVEDELREWQKDGKKGLQVDLIYHWARNSTGEIPVVGKAAEKKPGTIVSGTARGSTHIPTNRLLGEMDETNAGEPWRQKQQEIHNRWACKSSICSNTGHYCYLHKGEHIPFLPRQSKMWAVAILRDTTGRISDDEPPASLLVELQQTQKKEARKEKRRHTTETPTQPTTTPAYPTIGGQFGQPPPLYPYGYSFQPGFQPLISGPQSLRDTRTSDLIKELRSRDVDPTETTTRPPHSISRSVTATPGLSSYRNSSPVEGELAEFVGWLSKKHPEYIKAYEEAKDELMDQGYTTDIIQAWKNDEHEEQWRKLGIKPGIGRQLARNVSKWGRERQVQTTLHVGGLGRTLPLSPSRQRLASRPQQTSYKQGHIIPSVETKAYEDETQDDDPDIYDLYGGANLSDSDCFAETQLETQAKT</sequence>
<feature type="compositionally biased region" description="Low complexity" evidence="1">
    <location>
        <begin position="142"/>
        <end position="153"/>
    </location>
</feature>
<proteinExistence type="predicted"/>
<gene>
    <name evidence="2" type="ORF">OEA41_005636</name>
    <name evidence="3" type="ORF">OEA41_006860</name>
</gene>
<feature type="region of interest" description="Disordered" evidence="1">
    <location>
        <begin position="165"/>
        <end position="290"/>
    </location>
</feature>
<dbReference type="EMBL" id="JASNWA010000007">
    <property type="protein sequence ID" value="KAK3173530.1"/>
    <property type="molecule type" value="Genomic_DNA"/>
</dbReference>
<dbReference type="Proteomes" id="UP001276659">
    <property type="component" value="Unassembled WGS sequence"/>
</dbReference>
<feature type="compositionally biased region" description="Basic and acidic residues" evidence="1">
    <location>
        <begin position="229"/>
        <end position="259"/>
    </location>
</feature>
<accession>A0AAE0DK90</accession>
<evidence type="ECO:0000313" key="3">
    <source>
        <dbReference type="EMBL" id="KAK3173530.1"/>
    </source>
</evidence>
<dbReference type="AlphaFoldDB" id="A0AAE0DK90"/>
<feature type="compositionally biased region" description="Low complexity" evidence="1">
    <location>
        <begin position="552"/>
        <end position="565"/>
    </location>
</feature>
<keyword evidence="4" id="KW-1185">Reference proteome</keyword>
<organism evidence="2 4">
    <name type="scientific">Lepraria neglecta</name>
    <dbReference type="NCBI Taxonomy" id="209136"/>
    <lineage>
        <taxon>Eukaryota</taxon>
        <taxon>Fungi</taxon>
        <taxon>Dikarya</taxon>
        <taxon>Ascomycota</taxon>
        <taxon>Pezizomycotina</taxon>
        <taxon>Lecanoromycetes</taxon>
        <taxon>OSLEUM clade</taxon>
        <taxon>Lecanoromycetidae</taxon>
        <taxon>Lecanorales</taxon>
        <taxon>Lecanorineae</taxon>
        <taxon>Stereocaulaceae</taxon>
        <taxon>Lepraria</taxon>
    </lineage>
</organism>